<evidence type="ECO:0000313" key="7">
    <source>
        <dbReference type="Proteomes" id="UP001179280"/>
    </source>
</evidence>
<evidence type="ECO:0000256" key="4">
    <source>
        <dbReference type="ARBA" id="ARBA00051722"/>
    </source>
</evidence>
<evidence type="ECO:0000256" key="1">
    <source>
        <dbReference type="ARBA" id="ARBA00005750"/>
    </source>
</evidence>
<dbReference type="EMBL" id="JAFBCV010000008">
    <property type="protein sequence ID" value="MBM7839519.1"/>
    <property type="molecule type" value="Genomic_DNA"/>
</dbReference>
<name>A0ABS2SVK7_9BACI</name>
<dbReference type="SUPFAM" id="SSF89550">
    <property type="entry name" value="PHP domain-like"/>
    <property type="match status" value="1"/>
</dbReference>
<accession>A0ABS2SVK7</accession>
<dbReference type="RefSeq" id="WP_204466751.1">
    <property type="nucleotide sequence ID" value="NZ_JAFBCV010000008.1"/>
</dbReference>
<comment type="catalytic activity">
    <reaction evidence="4 5">
        <text>O-phospho-L-tyrosyl-[protein] + H2O = L-tyrosyl-[protein] + phosphate</text>
        <dbReference type="Rhea" id="RHEA:10684"/>
        <dbReference type="Rhea" id="RHEA-COMP:10136"/>
        <dbReference type="Rhea" id="RHEA-COMP:20101"/>
        <dbReference type="ChEBI" id="CHEBI:15377"/>
        <dbReference type="ChEBI" id="CHEBI:43474"/>
        <dbReference type="ChEBI" id="CHEBI:46858"/>
        <dbReference type="ChEBI" id="CHEBI:61978"/>
        <dbReference type="EC" id="3.1.3.48"/>
    </reaction>
</comment>
<keyword evidence="7" id="KW-1185">Reference proteome</keyword>
<gene>
    <name evidence="6" type="ORF">JOC54_002799</name>
</gene>
<keyword evidence="2 5" id="KW-0378">Hydrolase</keyword>
<reference evidence="6" key="1">
    <citation type="submission" date="2021-01" db="EMBL/GenBank/DDBJ databases">
        <title>Genomic Encyclopedia of Type Strains, Phase IV (KMG-IV): sequencing the most valuable type-strain genomes for metagenomic binning, comparative biology and taxonomic classification.</title>
        <authorList>
            <person name="Goeker M."/>
        </authorList>
    </citation>
    <scope>NUCLEOTIDE SEQUENCE</scope>
    <source>
        <strain evidence="6">DSM 21943</strain>
    </source>
</reference>
<dbReference type="InterPro" id="IPR016667">
    <property type="entry name" value="Caps_polysacc_synth_CpsB/CapC"/>
</dbReference>
<evidence type="ECO:0000256" key="3">
    <source>
        <dbReference type="ARBA" id="ARBA00022912"/>
    </source>
</evidence>
<dbReference type="GO" id="GO:0004725">
    <property type="term" value="F:protein tyrosine phosphatase activity"/>
    <property type="evidence" value="ECO:0007669"/>
    <property type="project" value="UniProtKB-EC"/>
</dbReference>
<dbReference type="PIRSF" id="PIRSF016557">
    <property type="entry name" value="Caps_synth_CpsB"/>
    <property type="match status" value="1"/>
</dbReference>
<evidence type="ECO:0000256" key="5">
    <source>
        <dbReference type="PIRNR" id="PIRNR016557"/>
    </source>
</evidence>
<dbReference type="Pfam" id="PF19567">
    <property type="entry name" value="CpsB_CapC"/>
    <property type="match status" value="1"/>
</dbReference>
<comment type="caution">
    <text evidence="6">The sequence shown here is derived from an EMBL/GenBank/DDBJ whole genome shotgun (WGS) entry which is preliminary data.</text>
</comment>
<dbReference type="PANTHER" id="PTHR39181:SF1">
    <property type="entry name" value="TYROSINE-PROTEIN PHOSPHATASE YWQE"/>
    <property type="match status" value="1"/>
</dbReference>
<comment type="similarity">
    <text evidence="1 5">Belongs to the metallo-dependent hydrolases superfamily. CpsB/CapC family.</text>
</comment>
<protein>
    <recommendedName>
        <fullName evidence="5">Tyrosine-protein phosphatase</fullName>
        <ecNumber evidence="5">3.1.3.48</ecNumber>
    </recommendedName>
</protein>
<evidence type="ECO:0000313" key="6">
    <source>
        <dbReference type="EMBL" id="MBM7839519.1"/>
    </source>
</evidence>
<dbReference type="Gene3D" id="3.20.20.140">
    <property type="entry name" value="Metal-dependent hydrolases"/>
    <property type="match status" value="1"/>
</dbReference>
<proteinExistence type="inferred from homology"/>
<dbReference type="PANTHER" id="PTHR39181">
    <property type="entry name" value="TYROSINE-PROTEIN PHOSPHATASE YWQE"/>
    <property type="match status" value="1"/>
</dbReference>
<dbReference type="InterPro" id="IPR016195">
    <property type="entry name" value="Pol/histidinol_Pase-like"/>
</dbReference>
<dbReference type="Proteomes" id="UP001179280">
    <property type="component" value="Unassembled WGS sequence"/>
</dbReference>
<keyword evidence="3 5" id="KW-0904">Protein phosphatase</keyword>
<sequence length="256" mass="28622">MIDLHSHILPGVDDGAKTIESSIAMAEKAVEEGITTIIATPHHQHPNFQTDGTFVVDAVAELNQELKKQHIPLHVLPGQEIRINGDIVQELGNGSSLSLASSKYVLIEFPTNDIPAYSKRLLYELSVAGYIPIIAHPERNKVFLESPDKLYELIKNGALGQVTSSSLTGYFGKDIQTFSEQLIEANLVHVLASDAHNLDRRTFRMQEAFQAVENQFGQETVFRLKENAQLVAENKHVYLEPPERVVKKRKKLFGLF</sequence>
<organism evidence="6 7">
    <name type="scientific">Shouchella xiaoxiensis</name>
    <dbReference type="NCBI Taxonomy" id="766895"/>
    <lineage>
        <taxon>Bacteria</taxon>
        <taxon>Bacillati</taxon>
        <taxon>Bacillota</taxon>
        <taxon>Bacilli</taxon>
        <taxon>Bacillales</taxon>
        <taxon>Bacillaceae</taxon>
        <taxon>Shouchella</taxon>
    </lineage>
</organism>
<dbReference type="EC" id="3.1.3.48" evidence="5"/>
<evidence type="ECO:0000256" key="2">
    <source>
        <dbReference type="ARBA" id="ARBA00022801"/>
    </source>
</evidence>